<dbReference type="EMBL" id="KK583969">
    <property type="protein sequence ID" value="KDO16704.1"/>
    <property type="molecule type" value="Genomic_DNA"/>
</dbReference>
<reference evidence="1 2" key="1">
    <citation type="journal article" date="2013" name="PLoS Genet.">
        <title>Distinctive expansion of potential virulence genes in the genome of the oomycete fish pathogen Saprolegnia parasitica.</title>
        <authorList>
            <person name="Jiang R.H."/>
            <person name="de Bruijn I."/>
            <person name="Haas B.J."/>
            <person name="Belmonte R."/>
            <person name="Lobach L."/>
            <person name="Christie J."/>
            <person name="van den Ackerveken G."/>
            <person name="Bottin A."/>
            <person name="Bulone V."/>
            <person name="Diaz-Moreno S.M."/>
            <person name="Dumas B."/>
            <person name="Fan L."/>
            <person name="Gaulin E."/>
            <person name="Govers F."/>
            <person name="Grenville-Briggs L.J."/>
            <person name="Horner N.R."/>
            <person name="Levin J.Z."/>
            <person name="Mammella M."/>
            <person name="Meijer H.J."/>
            <person name="Morris P."/>
            <person name="Nusbaum C."/>
            <person name="Oome S."/>
            <person name="Phillips A.J."/>
            <person name="van Rooyen D."/>
            <person name="Rzeszutek E."/>
            <person name="Saraiva M."/>
            <person name="Secombes C.J."/>
            <person name="Seidl M.F."/>
            <person name="Snel B."/>
            <person name="Stassen J.H."/>
            <person name="Sykes S."/>
            <person name="Tripathy S."/>
            <person name="van den Berg H."/>
            <person name="Vega-Arreguin J.C."/>
            <person name="Wawra S."/>
            <person name="Young S.K."/>
            <person name="Zeng Q."/>
            <person name="Dieguez-Uribeondo J."/>
            <person name="Russ C."/>
            <person name="Tyler B.M."/>
            <person name="van West P."/>
        </authorList>
    </citation>
    <scope>NUCLEOTIDE SEQUENCE [LARGE SCALE GENOMIC DNA]</scope>
    <source>
        <strain evidence="1 2">CBS 223.65</strain>
    </source>
</reference>
<protein>
    <submittedName>
        <fullName evidence="1">Uncharacterized protein</fullName>
    </submittedName>
</protein>
<dbReference type="RefSeq" id="XP_012212588.1">
    <property type="nucleotide sequence ID" value="XM_012357198.1"/>
</dbReference>
<evidence type="ECO:0000313" key="2">
    <source>
        <dbReference type="Proteomes" id="UP000030745"/>
    </source>
</evidence>
<sequence>MSSNVVAELQAAIEPEPEHIDSKEQVVVIAENANNAEAIATVNESPKLPVVDVVPVQPNEESSSVSTKLRFRYPATDTVGA</sequence>
<dbReference type="Proteomes" id="UP000030745">
    <property type="component" value="Unassembled WGS sequence"/>
</dbReference>
<name>A0A067BED8_SAPPC</name>
<accession>A0A067BED8</accession>
<gene>
    <name evidence="1" type="ORF">SPRG_15630</name>
</gene>
<dbReference type="KEGG" id="spar:SPRG_15630"/>
<organism evidence="1 2">
    <name type="scientific">Saprolegnia parasitica (strain CBS 223.65)</name>
    <dbReference type="NCBI Taxonomy" id="695850"/>
    <lineage>
        <taxon>Eukaryota</taxon>
        <taxon>Sar</taxon>
        <taxon>Stramenopiles</taxon>
        <taxon>Oomycota</taxon>
        <taxon>Saprolegniomycetes</taxon>
        <taxon>Saprolegniales</taxon>
        <taxon>Saprolegniaceae</taxon>
        <taxon>Saprolegnia</taxon>
    </lineage>
</organism>
<dbReference type="VEuPathDB" id="FungiDB:SPRG_15630"/>
<evidence type="ECO:0000313" key="1">
    <source>
        <dbReference type="EMBL" id="KDO16704.1"/>
    </source>
</evidence>
<dbReference type="AlphaFoldDB" id="A0A067BED8"/>
<proteinExistence type="predicted"/>
<dbReference type="GeneID" id="24137340"/>
<keyword evidence="2" id="KW-1185">Reference proteome</keyword>